<reference evidence="1 2" key="1">
    <citation type="submission" date="2013-07" db="EMBL/GenBank/DDBJ databases">
        <title>Isolation of a new Chlamydia species from the feral Sacred Ibis (Threskiornis aethiopicus): Chlamydia ibidis.</title>
        <authorList>
            <person name="Vorimore F."/>
            <person name="Hsia R.-C."/>
            <person name="Huot-Creasy H."/>
            <person name="Bastian S."/>
            <person name="Deruyter L."/>
            <person name="Passet A."/>
            <person name="Sachse K."/>
            <person name="Bavoil P."/>
            <person name="Myers G."/>
            <person name="Laroucau K."/>
        </authorList>
    </citation>
    <scope>NUCLEOTIDE SEQUENCE [LARGE SCALE GENOMIC DNA]</scope>
    <source>
        <strain evidence="1 2">10-1398/6</strain>
    </source>
</reference>
<gene>
    <name evidence="1" type="ORF">H359_0090</name>
</gene>
<evidence type="ECO:0000313" key="2">
    <source>
        <dbReference type="Proteomes" id="UP000016064"/>
    </source>
</evidence>
<dbReference type="EMBL" id="APJW01000001">
    <property type="protein sequence ID" value="EQM63080.1"/>
    <property type="molecule type" value="Genomic_DNA"/>
</dbReference>
<keyword evidence="2" id="KW-1185">Reference proteome</keyword>
<sequence>MELGYIDNKSKEIQATSTIKGTSLDNNTPTNMTFEGPVRTLEQLHAALIEKMGPKKGQEMYDNFLQSILISAFGSMHKDMDRAQKASKKMRSTYKD</sequence>
<dbReference type="RefSeq" id="WP_020370742.1">
    <property type="nucleotide sequence ID" value="NZ_APJW01000001.1"/>
</dbReference>
<accession>A0ABN0N0E0</accession>
<name>A0ABN0N0E0_9CHLA</name>
<protein>
    <submittedName>
        <fullName evidence="1">Uncharacterized protein</fullName>
    </submittedName>
</protein>
<organism evidence="1 2">
    <name type="scientific">Chlamydia ibidis 10-1398/6</name>
    <dbReference type="NCBI Taxonomy" id="1046581"/>
    <lineage>
        <taxon>Bacteria</taxon>
        <taxon>Pseudomonadati</taxon>
        <taxon>Chlamydiota</taxon>
        <taxon>Chlamydiia</taxon>
        <taxon>Chlamydiales</taxon>
        <taxon>Chlamydiaceae</taxon>
        <taxon>Chlamydia/Chlamydophila group</taxon>
        <taxon>Chlamydia</taxon>
    </lineage>
</organism>
<proteinExistence type="predicted"/>
<evidence type="ECO:0000313" key="1">
    <source>
        <dbReference type="EMBL" id="EQM63080.1"/>
    </source>
</evidence>
<comment type="caution">
    <text evidence="1">The sequence shown here is derived from an EMBL/GenBank/DDBJ whole genome shotgun (WGS) entry which is preliminary data.</text>
</comment>
<dbReference type="Proteomes" id="UP000016064">
    <property type="component" value="Unassembled WGS sequence"/>
</dbReference>